<evidence type="ECO:0000313" key="1">
    <source>
        <dbReference type="EMBL" id="KAI5382473.1"/>
    </source>
</evidence>
<accession>A0A9D4VFN9</accession>
<protein>
    <recommendedName>
        <fullName evidence="3">UvrD-like helicase ATP-binding domain-containing protein</fullName>
    </recommendedName>
</protein>
<dbReference type="EMBL" id="JAMSHJ010000007">
    <property type="protein sequence ID" value="KAI5382473.1"/>
    <property type="molecule type" value="Genomic_DNA"/>
</dbReference>
<dbReference type="PANTHER" id="PTHR21529:SF4">
    <property type="entry name" value="TPR AND ANKYRIN REPEAT-CONTAINING PROTEIN 1"/>
    <property type="match status" value="1"/>
</dbReference>
<organism evidence="1 2">
    <name type="scientific">Pisum sativum</name>
    <name type="common">Garden pea</name>
    <name type="synonym">Lathyrus oleraceus</name>
    <dbReference type="NCBI Taxonomy" id="3888"/>
    <lineage>
        <taxon>Eukaryota</taxon>
        <taxon>Viridiplantae</taxon>
        <taxon>Streptophyta</taxon>
        <taxon>Embryophyta</taxon>
        <taxon>Tracheophyta</taxon>
        <taxon>Spermatophyta</taxon>
        <taxon>Magnoliopsida</taxon>
        <taxon>eudicotyledons</taxon>
        <taxon>Gunneridae</taxon>
        <taxon>Pentapetalae</taxon>
        <taxon>rosids</taxon>
        <taxon>fabids</taxon>
        <taxon>Fabales</taxon>
        <taxon>Fabaceae</taxon>
        <taxon>Papilionoideae</taxon>
        <taxon>50 kb inversion clade</taxon>
        <taxon>NPAAA clade</taxon>
        <taxon>Hologalegina</taxon>
        <taxon>IRL clade</taxon>
        <taxon>Fabeae</taxon>
        <taxon>Lathyrus</taxon>
    </lineage>
</organism>
<dbReference type="SUPFAM" id="SSF52540">
    <property type="entry name" value="P-loop containing nucleoside triphosphate hydrolases"/>
    <property type="match status" value="1"/>
</dbReference>
<gene>
    <name evidence="1" type="ORF">KIW84_070048</name>
</gene>
<proteinExistence type="predicted"/>
<dbReference type="Gramene" id="Psat07G0004800-T1">
    <property type="protein sequence ID" value="KAI5382473.1"/>
    <property type="gene ID" value="KIW84_070048"/>
</dbReference>
<evidence type="ECO:0008006" key="3">
    <source>
        <dbReference type="Google" id="ProtNLM"/>
    </source>
</evidence>
<dbReference type="Gene3D" id="3.40.50.300">
    <property type="entry name" value="P-loop containing nucleotide triphosphate hydrolases"/>
    <property type="match status" value="1"/>
</dbReference>
<comment type="caution">
    <text evidence="1">The sequence shown here is derived from an EMBL/GenBank/DDBJ whole genome shotgun (WGS) entry which is preliminary data.</text>
</comment>
<name>A0A9D4VFN9_PEA</name>
<dbReference type="Gramene" id="chrUn0099G0000300-T1">
    <property type="protein sequence ID" value="KAI5382022.1"/>
    <property type="gene ID" value="KIW84_UN0217"/>
</dbReference>
<dbReference type="Proteomes" id="UP001058974">
    <property type="component" value="Chromosome 7"/>
</dbReference>
<reference evidence="1 2" key="1">
    <citation type="journal article" date="2022" name="Nat. Genet.">
        <title>Improved pea reference genome and pan-genome highlight genomic features and evolutionary characteristics.</title>
        <authorList>
            <person name="Yang T."/>
            <person name="Liu R."/>
            <person name="Luo Y."/>
            <person name="Hu S."/>
            <person name="Wang D."/>
            <person name="Wang C."/>
            <person name="Pandey M.K."/>
            <person name="Ge S."/>
            <person name="Xu Q."/>
            <person name="Li N."/>
            <person name="Li G."/>
            <person name="Huang Y."/>
            <person name="Saxena R.K."/>
            <person name="Ji Y."/>
            <person name="Li M."/>
            <person name="Yan X."/>
            <person name="He Y."/>
            <person name="Liu Y."/>
            <person name="Wang X."/>
            <person name="Xiang C."/>
            <person name="Varshney R.K."/>
            <person name="Ding H."/>
            <person name="Gao S."/>
            <person name="Zong X."/>
        </authorList>
    </citation>
    <scope>NUCLEOTIDE SEQUENCE [LARGE SCALE GENOMIC DNA]</scope>
    <source>
        <strain evidence="1 2">cv. Zhongwan 6</strain>
    </source>
</reference>
<keyword evidence="2" id="KW-1185">Reference proteome</keyword>
<dbReference type="AlphaFoldDB" id="A0A9D4VFN9"/>
<dbReference type="InterPro" id="IPR027417">
    <property type="entry name" value="P-loop_NTPase"/>
</dbReference>
<sequence>MKMDKGDYDMADIVADLHHRLGHNEYVGDHIRYVYIDEVQDLTMSQIALLKHVCRNVETGFVFCGDTAQTIARGIDFRFEDIKSLFYIKFMPESERSAYNQGKGNAKVSETFVLNQNFRTHTEVLKLSQSTIELLSSFFPHSIDVLKPETSLVYGEAPVVLDCGSRKNAVVTIFGNTEHDGGMFVGFGAEQVILDVLLYNFFGISPLKNQWRVVYGYMDKQAICCYNTYKTRQRLWICEETEEYCRPMFDFWKRKCLVQFKELDDTFAQAMKVASSPEEWKSRGIKLYYESNYEMATMCFERARDICWEKKSKAAGLLATAKNLQDLNPKNANANAIFREAAGIFESIGMTESAAQDFSDLGIMKKLV</sequence>
<dbReference type="PANTHER" id="PTHR21529">
    <property type="entry name" value="MAMMARY TURMOR VIRUS RECEPTOR HOMOLOG 1, 2 MTVR1, 2"/>
    <property type="match status" value="1"/>
</dbReference>
<dbReference type="InterPro" id="IPR039904">
    <property type="entry name" value="TRANK1"/>
</dbReference>
<evidence type="ECO:0000313" key="2">
    <source>
        <dbReference type="Proteomes" id="UP001058974"/>
    </source>
</evidence>